<keyword evidence="5" id="KW-1185">Reference proteome</keyword>
<feature type="chain" id="PRO_5045015439" evidence="2">
    <location>
        <begin position="28"/>
        <end position="192"/>
    </location>
</feature>
<evidence type="ECO:0000313" key="4">
    <source>
        <dbReference type="EMBL" id="CAE6751026.1"/>
    </source>
</evidence>
<feature type="signal peptide" evidence="2">
    <location>
        <begin position="1"/>
        <end position="27"/>
    </location>
</feature>
<dbReference type="InterPro" id="IPR000566">
    <property type="entry name" value="Lipocln_cytosolic_FA-bd_dom"/>
</dbReference>
<comment type="caution">
    <text evidence="4">The sequence shown here is derived from an EMBL/GenBank/DDBJ whole genome shotgun (WGS) entry which is preliminary data.</text>
</comment>
<keyword evidence="2" id="KW-0732">Signal</keyword>
<evidence type="ECO:0000313" key="5">
    <source>
        <dbReference type="Proteomes" id="UP000675880"/>
    </source>
</evidence>
<feature type="domain" description="Lipocalin/cytosolic fatty-acid binding" evidence="3">
    <location>
        <begin position="41"/>
        <end position="186"/>
    </location>
</feature>
<dbReference type="PRINTS" id="PR01171">
    <property type="entry name" value="BCTLIPOCALIN"/>
</dbReference>
<dbReference type="Gene3D" id="2.40.128.20">
    <property type="match status" value="1"/>
</dbReference>
<dbReference type="Proteomes" id="UP000675880">
    <property type="component" value="Unassembled WGS sequence"/>
</dbReference>
<dbReference type="PIRSF" id="PIRSF036893">
    <property type="entry name" value="Lipocalin_ApoD"/>
    <property type="match status" value="1"/>
</dbReference>
<dbReference type="CDD" id="cd19438">
    <property type="entry name" value="lipocalin_Blc-like"/>
    <property type="match status" value="1"/>
</dbReference>
<sequence>MQVANRHARMRILFAATALCLVLSACAGVSPKDTLPTVASVDLARYAGPWHEIARLPMWFQRHCVDSKATYTVRADGAIGVHNECVTDTGGHDEIDGVAWVLDPQTNARLTVVFDNFFARLFGSSRDGNYWILALDPDYRTAMVGTPDRRYLWILSRTPHLDETTYQHYLEQARQLGFPVSTLIRTLRSTTQ</sequence>
<gene>
    <name evidence="4" type="ORF">NSPZN2_30171</name>
</gene>
<dbReference type="InterPro" id="IPR022271">
    <property type="entry name" value="Lipocalin_ApoD"/>
</dbReference>
<evidence type="ECO:0000259" key="3">
    <source>
        <dbReference type="Pfam" id="PF08212"/>
    </source>
</evidence>
<dbReference type="InterPro" id="IPR002446">
    <property type="entry name" value="Lipocalin_bac"/>
</dbReference>
<evidence type="ECO:0000256" key="1">
    <source>
        <dbReference type="ARBA" id="ARBA00006889"/>
    </source>
</evidence>
<dbReference type="EMBL" id="CAJNBJ010000016">
    <property type="protein sequence ID" value="CAE6751026.1"/>
    <property type="molecule type" value="Genomic_DNA"/>
</dbReference>
<dbReference type="PROSITE" id="PS00213">
    <property type="entry name" value="LIPOCALIN"/>
    <property type="match status" value="1"/>
</dbReference>
<evidence type="ECO:0000256" key="2">
    <source>
        <dbReference type="PIRNR" id="PIRNR036893"/>
    </source>
</evidence>
<accession>A0ABM8RG96</accession>
<dbReference type="InterPro" id="IPR012674">
    <property type="entry name" value="Calycin"/>
</dbReference>
<dbReference type="Pfam" id="PF08212">
    <property type="entry name" value="Lipocalin_2"/>
    <property type="match status" value="1"/>
</dbReference>
<dbReference type="SUPFAM" id="SSF50814">
    <property type="entry name" value="Lipocalins"/>
    <property type="match status" value="1"/>
</dbReference>
<name>A0ABM8RG96_9BACT</name>
<dbReference type="PANTHER" id="PTHR10612">
    <property type="entry name" value="APOLIPOPROTEIN D"/>
    <property type="match status" value="1"/>
</dbReference>
<dbReference type="InterPro" id="IPR022272">
    <property type="entry name" value="Lipocalin_CS"/>
</dbReference>
<organism evidence="4 5">
    <name type="scientific">Nitrospira defluvii</name>
    <dbReference type="NCBI Taxonomy" id="330214"/>
    <lineage>
        <taxon>Bacteria</taxon>
        <taxon>Pseudomonadati</taxon>
        <taxon>Nitrospirota</taxon>
        <taxon>Nitrospiria</taxon>
        <taxon>Nitrospirales</taxon>
        <taxon>Nitrospiraceae</taxon>
        <taxon>Nitrospira</taxon>
    </lineage>
</organism>
<reference evidence="4 5" key="1">
    <citation type="submission" date="2021-02" db="EMBL/GenBank/DDBJ databases">
        <authorList>
            <person name="Han P."/>
        </authorList>
    </citation>
    <scope>NUCLEOTIDE SEQUENCE [LARGE SCALE GENOMIC DNA]</scope>
    <source>
        <strain evidence="4">Candidatus Nitrospira sp. ZN2</strain>
    </source>
</reference>
<dbReference type="RefSeq" id="WP_213042370.1">
    <property type="nucleotide sequence ID" value="NZ_CAJNBJ010000016.1"/>
</dbReference>
<comment type="similarity">
    <text evidence="1 2">Belongs to the calycin superfamily. Lipocalin family.</text>
</comment>
<dbReference type="PROSITE" id="PS51257">
    <property type="entry name" value="PROKAR_LIPOPROTEIN"/>
    <property type="match status" value="1"/>
</dbReference>
<dbReference type="InterPro" id="IPR047202">
    <property type="entry name" value="Lipocalin_Blc-like_dom"/>
</dbReference>
<dbReference type="PANTHER" id="PTHR10612:SF34">
    <property type="entry name" value="APOLIPOPROTEIN D"/>
    <property type="match status" value="1"/>
</dbReference>
<proteinExistence type="inferred from homology"/>
<protein>
    <submittedName>
        <fullName evidence="4">Lipocln_cytosolic_FA-bd_dom domain-containing protein</fullName>
    </submittedName>
</protein>